<dbReference type="Pfam" id="PF00356">
    <property type="entry name" value="LacI"/>
    <property type="match status" value="1"/>
</dbReference>
<evidence type="ECO:0000256" key="3">
    <source>
        <dbReference type="ARBA" id="ARBA00023163"/>
    </source>
</evidence>
<keyword evidence="3" id="KW-0804">Transcription</keyword>
<keyword evidence="2" id="KW-0238">DNA-binding</keyword>
<dbReference type="PANTHER" id="PTHR30146">
    <property type="entry name" value="LACI-RELATED TRANSCRIPTIONAL REPRESSOR"/>
    <property type="match status" value="1"/>
</dbReference>
<dbReference type="PROSITE" id="PS50932">
    <property type="entry name" value="HTH_LACI_2"/>
    <property type="match status" value="1"/>
</dbReference>
<reference evidence="6" key="1">
    <citation type="submission" date="2016-10" db="EMBL/GenBank/DDBJ databases">
        <authorList>
            <person name="Varghese N."/>
            <person name="Submissions S."/>
        </authorList>
    </citation>
    <scope>NUCLEOTIDE SEQUENCE [LARGE SCALE GENOMIC DNA]</scope>
    <source>
        <strain evidence="6">DSM 19110</strain>
    </source>
</reference>
<protein>
    <submittedName>
        <fullName evidence="5">Regulatory protein, lacI family</fullName>
    </submittedName>
</protein>
<gene>
    <name evidence="5" type="ORF">SAMN05421820_102365</name>
</gene>
<evidence type="ECO:0000256" key="1">
    <source>
        <dbReference type="ARBA" id="ARBA00023015"/>
    </source>
</evidence>
<evidence type="ECO:0000256" key="2">
    <source>
        <dbReference type="ARBA" id="ARBA00023125"/>
    </source>
</evidence>
<dbReference type="STRING" id="430522.BFS30_03560"/>
<proteinExistence type="predicted"/>
<dbReference type="Gene3D" id="3.40.50.2300">
    <property type="match status" value="1"/>
</dbReference>
<keyword evidence="6" id="KW-1185">Reference proteome</keyword>
<dbReference type="Gene3D" id="1.10.260.40">
    <property type="entry name" value="lambda repressor-like DNA-binding domains"/>
    <property type="match status" value="1"/>
</dbReference>
<sequence>MEKIPTIKDIARQLKLDPSTVSRALRGHPSIGLVTTMRVNKMAKELNFHPNQNAVFLKRGKTFTIGVVLPDIGETFYSSLLSKIERYAHSRNYNVIFGQSFEKQEREKQVLDNMKNLRVDGVLIAVGKPTAPSEQIEQLRRYNIPVVILEHRNTDQSYQAIEHLFSILEFQQSPELKASQKFPV</sequence>
<dbReference type="SUPFAM" id="SSF47413">
    <property type="entry name" value="lambda repressor-like DNA-binding domains"/>
    <property type="match status" value="1"/>
</dbReference>
<evidence type="ECO:0000313" key="6">
    <source>
        <dbReference type="Proteomes" id="UP000183200"/>
    </source>
</evidence>
<dbReference type="OrthoDB" id="755826at2"/>
<dbReference type="SUPFAM" id="SSF53822">
    <property type="entry name" value="Periplasmic binding protein-like I"/>
    <property type="match status" value="1"/>
</dbReference>
<dbReference type="CDD" id="cd06267">
    <property type="entry name" value="PBP1_LacI_sugar_binding-like"/>
    <property type="match status" value="1"/>
</dbReference>
<dbReference type="Pfam" id="PF13407">
    <property type="entry name" value="Peripla_BP_4"/>
    <property type="match status" value="1"/>
</dbReference>
<feature type="domain" description="HTH lacI-type" evidence="4">
    <location>
        <begin position="5"/>
        <end position="59"/>
    </location>
</feature>
<organism evidence="5 6">
    <name type="scientific">Pedobacter steynii</name>
    <dbReference type="NCBI Taxonomy" id="430522"/>
    <lineage>
        <taxon>Bacteria</taxon>
        <taxon>Pseudomonadati</taxon>
        <taxon>Bacteroidota</taxon>
        <taxon>Sphingobacteriia</taxon>
        <taxon>Sphingobacteriales</taxon>
        <taxon>Sphingobacteriaceae</taxon>
        <taxon>Pedobacter</taxon>
    </lineage>
</organism>
<dbReference type="InterPro" id="IPR000843">
    <property type="entry name" value="HTH_LacI"/>
</dbReference>
<dbReference type="GO" id="GO:0003700">
    <property type="term" value="F:DNA-binding transcription factor activity"/>
    <property type="evidence" value="ECO:0007669"/>
    <property type="project" value="TreeGrafter"/>
</dbReference>
<evidence type="ECO:0000313" key="5">
    <source>
        <dbReference type="EMBL" id="SDL87220.1"/>
    </source>
</evidence>
<dbReference type="CDD" id="cd01392">
    <property type="entry name" value="HTH_LacI"/>
    <property type="match status" value="1"/>
</dbReference>
<name>A0A1G9NLH2_9SPHI</name>
<dbReference type="GO" id="GO:0000976">
    <property type="term" value="F:transcription cis-regulatory region binding"/>
    <property type="evidence" value="ECO:0007669"/>
    <property type="project" value="TreeGrafter"/>
</dbReference>
<accession>A0A1G9NLH2</accession>
<keyword evidence="1" id="KW-0805">Transcription regulation</keyword>
<dbReference type="InterPro" id="IPR025997">
    <property type="entry name" value="SBP_2_dom"/>
</dbReference>
<dbReference type="InterPro" id="IPR028082">
    <property type="entry name" value="Peripla_BP_I"/>
</dbReference>
<dbReference type="AlphaFoldDB" id="A0A1G9NLH2"/>
<dbReference type="Proteomes" id="UP000183200">
    <property type="component" value="Unassembled WGS sequence"/>
</dbReference>
<evidence type="ECO:0000259" key="4">
    <source>
        <dbReference type="PROSITE" id="PS50932"/>
    </source>
</evidence>
<dbReference type="EMBL" id="FNGY01000002">
    <property type="protein sequence ID" value="SDL87220.1"/>
    <property type="molecule type" value="Genomic_DNA"/>
</dbReference>
<dbReference type="InterPro" id="IPR010982">
    <property type="entry name" value="Lambda_DNA-bd_dom_sf"/>
</dbReference>
<dbReference type="PANTHER" id="PTHR30146:SF109">
    <property type="entry name" value="HTH-TYPE TRANSCRIPTIONAL REGULATOR GALS"/>
    <property type="match status" value="1"/>
</dbReference>
<dbReference type="SMART" id="SM00354">
    <property type="entry name" value="HTH_LACI"/>
    <property type="match status" value="1"/>
</dbReference>
<dbReference type="RefSeq" id="WP_074605249.1">
    <property type="nucleotide sequence ID" value="NZ_FNGY01000002.1"/>
</dbReference>